<keyword evidence="3" id="KW-1185">Reference proteome</keyword>
<dbReference type="AlphaFoldDB" id="A0A4S8L3H4"/>
<dbReference type="EMBL" id="ML179689">
    <property type="protein sequence ID" value="THU83054.1"/>
    <property type="molecule type" value="Genomic_DNA"/>
</dbReference>
<sequence length="359" mass="38744">MRPPLLSPPPKPTTSSKSTSKTAHLSSLETLIVMPVSSSPSASSIPELSSSSPTKGKGKGRTTRSTTTASSSDNTAPPTSGTRNNSRQSQLEMSIGDLRDEFQTHVTATNTNFIEVQESIRQFSLDSTEVQHRLLSMLSTVESLRVAHNAGIEQQNTMMVCLDNTNSVLQRIELELQNLSTRVQSPEDAEPRRKRIRSESSPSTEIRLPMITPALVEPAPLPAMTSAASVVVPTPPPSAPVPAPTSTTSTQAPPPFTAPPMPVPAAHSSSRPFQRAPEFGVHIGPIVLTGYRNMNDAAMAVLSILRGRNRLSQHVRGRHAGVNSLLMTWRSEAEAVAFFNMWHEEEPAGYGQVSVSLNF</sequence>
<protein>
    <submittedName>
        <fullName evidence="2">Uncharacterized protein</fullName>
    </submittedName>
</protein>
<evidence type="ECO:0000313" key="2">
    <source>
        <dbReference type="EMBL" id="THU83054.1"/>
    </source>
</evidence>
<feature type="region of interest" description="Disordered" evidence="1">
    <location>
        <begin position="182"/>
        <end position="204"/>
    </location>
</feature>
<gene>
    <name evidence="2" type="ORF">K435DRAFT_871686</name>
</gene>
<feature type="compositionally biased region" description="Low complexity" evidence="1">
    <location>
        <begin position="35"/>
        <end position="55"/>
    </location>
</feature>
<feature type="compositionally biased region" description="Low complexity" evidence="1">
    <location>
        <begin position="13"/>
        <end position="28"/>
    </location>
</feature>
<proteinExistence type="predicted"/>
<feature type="region of interest" description="Disordered" evidence="1">
    <location>
        <begin position="235"/>
        <end position="255"/>
    </location>
</feature>
<feature type="compositionally biased region" description="Low complexity" evidence="1">
    <location>
        <begin position="63"/>
        <end position="80"/>
    </location>
</feature>
<reference evidence="2 3" key="1">
    <citation type="journal article" date="2019" name="Nat. Ecol. Evol.">
        <title>Megaphylogeny resolves global patterns of mushroom evolution.</title>
        <authorList>
            <person name="Varga T."/>
            <person name="Krizsan K."/>
            <person name="Foldi C."/>
            <person name="Dima B."/>
            <person name="Sanchez-Garcia M."/>
            <person name="Sanchez-Ramirez S."/>
            <person name="Szollosi G.J."/>
            <person name="Szarkandi J.G."/>
            <person name="Papp V."/>
            <person name="Albert L."/>
            <person name="Andreopoulos W."/>
            <person name="Angelini C."/>
            <person name="Antonin V."/>
            <person name="Barry K.W."/>
            <person name="Bougher N.L."/>
            <person name="Buchanan P."/>
            <person name="Buyck B."/>
            <person name="Bense V."/>
            <person name="Catcheside P."/>
            <person name="Chovatia M."/>
            <person name="Cooper J."/>
            <person name="Damon W."/>
            <person name="Desjardin D."/>
            <person name="Finy P."/>
            <person name="Geml J."/>
            <person name="Haridas S."/>
            <person name="Hughes K."/>
            <person name="Justo A."/>
            <person name="Karasinski D."/>
            <person name="Kautmanova I."/>
            <person name="Kiss B."/>
            <person name="Kocsube S."/>
            <person name="Kotiranta H."/>
            <person name="LaButti K.M."/>
            <person name="Lechner B.E."/>
            <person name="Liimatainen K."/>
            <person name="Lipzen A."/>
            <person name="Lukacs Z."/>
            <person name="Mihaltcheva S."/>
            <person name="Morgado L.N."/>
            <person name="Niskanen T."/>
            <person name="Noordeloos M.E."/>
            <person name="Ohm R.A."/>
            <person name="Ortiz-Santana B."/>
            <person name="Ovrebo C."/>
            <person name="Racz N."/>
            <person name="Riley R."/>
            <person name="Savchenko A."/>
            <person name="Shiryaev A."/>
            <person name="Soop K."/>
            <person name="Spirin V."/>
            <person name="Szebenyi C."/>
            <person name="Tomsovsky M."/>
            <person name="Tulloss R.E."/>
            <person name="Uehling J."/>
            <person name="Grigoriev I.V."/>
            <person name="Vagvolgyi C."/>
            <person name="Papp T."/>
            <person name="Martin F.M."/>
            <person name="Miettinen O."/>
            <person name="Hibbett D.S."/>
            <person name="Nagy L.G."/>
        </authorList>
    </citation>
    <scope>NUCLEOTIDE SEQUENCE [LARGE SCALE GENOMIC DNA]</scope>
    <source>
        <strain evidence="2 3">CBS 962.96</strain>
    </source>
</reference>
<feature type="region of interest" description="Disordered" evidence="1">
    <location>
        <begin position="1"/>
        <end position="88"/>
    </location>
</feature>
<organism evidence="2 3">
    <name type="scientific">Dendrothele bispora (strain CBS 962.96)</name>
    <dbReference type="NCBI Taxonomy" id="1314807"/>
    <lineage>
        <taxon>Eukaryota</taxon>
        <taxon>Fungi</taxon>
        <taxon>Dikarya</taxon>
        <taxon>Basidiomycota</taxon>
        <taxon>Agaricomycotina</taxon>
        <taxon>Agaricomycetes</taxon>
        <taxon>Agaricomycetidae</taxon>
        <taxon>Agaricales</taxon>
        <taxon>Agaricales incertae sedis</taxon>
        <taxon>Dendrothele</taxon>
    </lineage>
</organism>
<dbReference type="Proteomes" id="UP000297245">
    <property type="component" value="Unassembled WGS sequence"/>
</dbReference>
<evidence type="ECO:0000256" key="1">
    <source>
        <dbReference type="SAM" id="MobiDB-lite"/>
    </source>
</evidence>
<evidence type="ECO:0000313" key="3">
    <source>
        <dbReference type="Proteomes" id="UP000297245"/>
    </source>
</evidence>
<name>A0A4S8L3H4_DENBC</name>
<feature type="compositionally biased region" description="Pro residues" evidence="1">
    <location>
        <begin position="1"/>
        <end position="12"/>
    </location>
</feature>
<accession>A0A4S8L3H4</accession>